<gene>
    <name evidence="1" type="primary">p26</name>
</gene>
<reference evidence="1" key="1">
    <citation type="submission" date="2017-11" db="EMBL/GenBank/DDBJ databases">
        <title>First report of a natural recombinant between two distinct plant RNA virus species.</title>
        <authorList>
            <person name="Ruiz L."/>
            <person name="Simon A."/>
            <person name="Garcia C."/>
            <person name="Janssen D."/>
        </authorList>
    </citation>
    <scope>NUCLEOTIDE SEQUENCE</scope>
    <source>
        <strain evidence="1">Almeria</strain>
    </source>
</reference>
<evidence type="ECO:0000313" key="1">
    <source>
        <dbReference type="EMBL" id="AUT30578.1"/>
    </source>
</evidence>
<organism evidence="1">
    <name type="scientific">Lettuce chlorosis virus</name>
    <dbReference type="NCBI Taxonomy" id="642478"/>
    <lineage>
        <taxon>Viruses</taxon>
        <taxon>Riboviria</taxon>
        <taxon>Orthornavirae</taxon>
        <taxon>Kitrinoviricota</taxon>
        <taxon>Alsuviricetes</taxon>
        <taxon>Martellivirales</taxon>
        <taxon>Closteroviridae</taxon>
        <taxon>Crinivirus</taxon>
        <taxon>Crinivirus lactucachlorosi</taxon>
    </lineage>
</organism>
<name>A0A343SW83_9CLOS</name>
<dbReference type="EMBL" id="MH170033">
    <property type="protein sequence ID" value="AYE54595.1"/>
    <property type="molecule type" value="Genomic_RNA"/>
</dbReference>
<dbReference type="EMBL" id="MH170031">
    <property type="protein sequence ID" value="AYE54591.1"/>
    <property type="molecule type" value="Genomic_RNA"/>
</dbReference>
<reference evidence="2" key="2">
    <citation type="journal article" date="2018" name="PLoS ONE">
        <title>First natural crossover recombination between two distinct species of the family Closteroviridae leads to the emergence of a new disease.</title>
        <authorList>
            <person name="Ruiz L."/>
            <person name="Simon A."/>
            <person name="Garcia C."/>
            <person name="Velasco L."/>
            <person name="Janssen D."/>
        </authorList>
    </citation>
    <scope>NUCLEOTIDE SEQUENCE</scope>
    <source>
        <strain evidence="2">SP</strain>
    </source>
</reference>
<dbReference type="EMBL" id="MH170035">
    <property type="protein sequence ID" value="AYE54599.1"/>
    <property type="molecule type" value="Genomic_RNA"/>
</dbReference>
<dbReference type="EMBL" id="MH170038">
    <property type="protein sequence ID" value="AYE54605.1"/>
    <property type="molecule type" value="Genomic_RNA"/>
</dbReference>
<dbReference type="EMBL" id="MG489894">
    <property type="protein sequence ID" value="AUT30578.1"/>
    <property type="molecule type" value="Genomic_RNA"/>
</dbReference>
<dbReference type="EMBL" id="MH170036">
    <property type="protein sequence ID" value="AYE54601.1"/>
    <property type="molecule type" value="Genomic_RNA"/>
</dbReference>
<sequence length="219" mass="25688">MSFTAMMNELNVSNKCRFCRQCSLHGLNEIQFSRAALRMLARVKSRFESTIVGVKYINVCCIITCMKNFRSTYPNYIVDFDLLLTGHEILKDKDNSQPILELLFLKRYKLSDIMEDLRNLLIFVEGYNTSLFFGQIYVFSPKVDFVCFDADNDTVMFKLKDNWFIKHFSGFEDYYNLMIGRDCFLSEGLLRLEEGSVKSKYFDFIANIFESNCRNCISE</sequence>
<dbReference type="EMBL" id="MH170034">
    <property type="protein sequence ID" value="AYE54597.1"/>
    <property type="molecule type" value="Genomic_RNA"/>
</dbReference>
<proteinExistence type="predicted"/>
<evidence type="ECO:0000313" key="2">
    <source>
        <dbReference type="EMBL" id="AYE54591.1"/>
    </source>
</evidence>
<protein>
    <submittedName>
        <fullName evidence="1">p26</fullName>
    </submittedName>
</protein>
<dbReference type="EMBL" id="MH170032">
    <property type="protein sequence ID" value="AYE54593.1"/>
    <property type="molecule type" value="Genomic_RNA"/>
</dbReference>
<accession>A0A343SW83</accession>